<keyword evidence="2" id="KW-0472">Membrane</keyword>
<evidence type="ECO:0000313" key="4">
    <source>
        <dbReference type="Proteomes" id="UP001065174"/>
    </source>
</evidence>
<keyword evidence="2" id="KW-1133">Transmembrane helix</keyword>
<keyword evidence="1" id="KW-0802">TPR repeat</keyword>
<keyword evidence="4" id="KW-1185">Reference proteome</keyword>
<dbReference type="SUPFAM" id="SSF48452">
    <property type="entry name" value="TPR-like"/>
    <property type="match status" value="1"/>
</dbReference>
<feature type="transmembrane region" description="Helical" evidence="2">
    <location>
        <begin position="154"/>
        <end position="171"/>
    </location>
</feature>
<feature type="transmembrane region" description="Helical" evidence="2">
    <location>
        <begin position="123"/>
        <end position="142"/>
    </location>
</feature>
<evidence type="ECO:0000256" key="2">
    <source>
        <dbReference type="SAM" id="Phobius"/>
    </source>
</evidence>
<dbReference type="Proteomes" id="UP001065174">
    <property type="component" value="Chromosome"/>
</dbReference>
<dbReference type="PROSITE" id="PS50005">
    <property type="entry name" value="TPR"/>
    <property type="match status" value="1"/>
</dbReference>
<protein>
    <recommendedName>
        <fullName evidence="5">Tetratricopeptide repeat-containing protein</fullName>
    </recommendedName>
</protein>
<evidence type="ECO:0000313" key="3">
    <source>
        <dbReference type="EMBL" id="UXP33778.1"/>
    </source>
</evidence>
<dbReference type="RefSeq" id="WP_262311204.1">
    <property type="nucleotide sequence ID" value="NZ_CP106679.1"/>
</dbReference>
<feature type="transmembrane region" description="Helical" evidence="2">
    <location>
        <begin position="54"/>
        <end position="73"/>
    </location>
</feature>
<proteinExistence type="predicted"/>
<feature type="transmembrane region" description="Helical" evidence="2">
    <location>
        <begin position="191"/>
        <end position="211"/>
    </location>
</feature>
<feature type="repeat" description="TPR" evidence="1">
    <location>
        <begin position="363"/>
        <end position="396"/>
    </location>
</feature>
<feature type="transmembrane region" description="Helical" evidence="2">
    <location>
        <begin position="85"/>
        <end position="111"/>
    </location>
</feature>
<name>A0ABY6CWL0_9BACT</name>
<evidence type="ECO:0000256" key="1">
    <source>
        <dbReference type="PROSITE-ProRule" id="PRU00339"/>
    </source>
</evidence>
<keyword evidence="2" id="KW-0812">Transmembrane</keyword>
<organism evidence="3 4">
    <name type="scientific">Reichenbachiella agarivorans</name>
    <dbReference type="NCBI Taxonomy" id="2979464"/>
    <lineage>
        <taxon>Bacteria</taxon>
        <taxon>Pseudomonadati</taxon>
        <taxon>Bacteroidota</taxon>
        <taxon>Cytophagia</taxon>
        <taxon>Cytophagales</taxon>
        <taxon>Reichenbachiellaceae</taxon>
        <taxon>Reichenbachiella</taxon>
    </lineage>
</organism>
<feature type="transmembrane region" description="Helical" evidence="2">
    <location>
        <begin position="25"/>
        <end position="42"/>
    </location>
</feature>
<feature type="transmembrane region" description="Helical" evidence="2">
    <location>
        <begin position="223"/>
        <end position="248"/>
    </location>
</feature>
<reference evidence="3" key="1">
    <citation type="submission" date="2022-09" db="EMBL/GenBank/DDBJ databases">
        <title>Comparative genomics and taxonomic characterization of three novel marine species of genus Reichenbachiella exhibiting antioxidant and polysaccharide degradation activities.</title>
        <authorList>
            <person name="Muhammad N."/>
            <person name="Lee Y.-J."/>
            <person name="Ko J."/>
            <person name="Kim S.-G."/>
        </authorList>
    </citation>
    <scope>NUCLEOTIDE SEQUENCE</scope>
    <source>
        <strain evidence="3">BKB1-1</strain>
    </source>
</reference>
<dbReference type="InterPro" id="IPR011990">
    <property type="entry name" value="TPR-like_helical_dom_sf"/>
</dbReference>
<evidence type="ECO:0008006" key="5">
    <source>
        <dbReference type="Google" id="ProtNLM"/>
    </source>
</evidence>
<feature type="transmembrane region" description="Helical" evidence="2">
    <location>
        <begin position="269"/>
        <end position="288"/>
    </location>
</feature>
<dbReference type="Gene3D" id="1.25.40.10">
    <property type="entry name" value="Tetratricopeptide repeat domain"/>
    <property type="match status" value="1"/>
</dbReference>
<accession>A0ABY6CWL0</accession>
<dbReference type="InterPro" id="IPR019734">
    <property type="entry name" value="TPR_rpt"/>
</dbReference>
<sequence length="785" mass="88683">MGVIVVLLALSGIGSTGLFGLDSEFIVGGVSVLIIALAYYFHDININRSYIVRLGCFVLLFCVLSFLITYFSTADIPLLAMAQNVYWIGMILGIIFTFLVGHEVVYGILVLTTQGNKSNNSNGNGLHFLIFSLIYLLNVALVYMRSAKYVDWDIYYINPYLLLSASAILGIRGLKGREDLYRNTLSFKNTLVIYMALGFICFSSILHFSISGNDSAMEVMEDAIIFGHIGFGAMFFIYVMINFVTLLLKGLPIYKIAFKEDNFPYATSKLAGMIVVAAFFFAADYVPLNQAISGYYNQLGDMNLSLGKESVAKENYRRGAISGNVLAQSNHNHKSNYMYALLLEDYNQQAIWLHHATQRHPSEQAFVGLGMAYERANRFFEAVFAYQDGIRTFPESWALKNNLALLYQQINESDSAVYYLQNHGNANSWQSSVMQSNALALAVANGKEVDETGLNMDRIDVQTNLLARRVLYGKANVEHEPLDKIEIRLNLFSYSYLRNLGLSNIQTGERQYLDNIDLFLQHPDNDAYSYELSLIKAMNLYTQGMVADAFVVMNHLAESNSDQASFLKMILGKWSMELESPLLAAQYFEIAHEYGYPLSMIDLVQAYAQIGKGETAQYLLSQEIEKLDITKSTVLKQMSQLEQSIAQNENPWSKNQYSFDHENKLLRQAQELQSDTSQLSPLYLRLGEMNPFYEQGVIAAATYFDQEVDNPDQAYGILVDAIEVNEYSAPLIMAYIDQCLKMGLTSYAESSVIRLIDILDESSYQAYEVLFEQKRKRAEESFQSW</sequence>
<gene>
    <name evidence="3" type="ORF">N6H18_07430</name>
</gene>
<dbReference type="EMBL" id="CP106679">
    <property type="protein sequence ID" value="UXP33778.1"/>
    <property type="molecule type" value="Genomic_DNA"/>
</dbReference>